<sequence>MAMTISPAEQQTESPSGEPPEPMDVDQSSMSRVSSDCVSRDTAATQIHEEPPRRSVPDTFNLTKPTGLVDWSAVKIVPDKSSDENVPRPDPAFARYVDAYFTHFHHHWTVIHRPTFNEEENTLVVSSARMIGAWLLESFATYLFVAFALTDGLVRRARYTSGTASATAVGFFKPETAWIDEKSGYFLPMRLVRLGSRQRMASYLFKIDAYLSILRDQPAGLLPEELHFPIPRESRQKREPIYRSQKPISKLIDETVSSPKNETPLLIEDIQTGLCAVQSNIWKAGASSTCQMGLAVRRDTLKRQLGSLKARLDNMMNEFSEDVNSEQEKHLILRHYHGYEDPAQLGWQNAAVARVEGLFFATAMLYHLCSLQLSAELRTLTNLAKDRRLGPVEEASNAHQQAREERVTAMKVWGSSPAARWSLCHAADVLVAHQNIAGVPIILVPNRNLDQTTPDTDRPS</sequence>
<protein>
    <recommendedName>
        <fullName evidence="5">Transcription factor domain-containing protein</fullName>
    </recommendedName>
</protein>
<dbReference type="OrthoDB" id="654211at2759"/>
<organism evidence="3 4">
    <name type="scientific">Diplocarpon coronariae</name>
    <dbReference type="NCBI Taxonomy" id="2795749"/>
    <lineage>
        <taxon>Eukaryota</taxon>
        <taxon>Fungi</taxon>
        <taxon>Dikarya</taxon>
        <taxon>Ascomycota</taxon>
        <taxon>Pezizomycotina</taxon>
        <taxon>Leotiomycetes</taxon>
        <taxon>Helotiales</taxon>
        <taxon>Drepanopezizaceae</taxon>
        <taxon>Diplocarpon</taxon>
    </lineage>
</organism>
<evidence type="ECO:0000313" key="3">
    <source>
        <dbReference type="EMBL" id="OWP05309.1"/>
    </source>
</evidence>
<evidence type="ECO:0000256" key="1">
    <source>
        <dbReference type="SAM" id="Coils"/>
    </source>
</evidence>
<feature type="region of interest" description="Disordered" evidence="2">
    <location>
        <begin position="1"/>
        <end position="61"/>
    </location>
</feature>
<keyword evidence="4" id="KW-1185">Reference proteome</keyword>
<dbReference type="EMBL" id="MZNU01000076">
    <property type="protein sequence ID" value="OWP05309.1"/>
    <property type="molecule type" value="Genomic_DNA"/>
</dbReference>
<evidence type="ECO:0000256" key="2">
    <source>
        <dbReference type="SAM" id="MobiDB-lite"/>
    </source>
</evidence>
<evidence type="ECO:0000313" key="4">
    <source>
        <dbReference type="Proteomes" id="UP000242519"/>
    </source>
</evidence>
<gene>
    <name evidence="3" type="ORF">B2J93_8051</name>
</gene>
<accession>A0A218ZB69</accession>
<evidence type="ECO:0008006" key="5">
    <source>
        <dbReference type="Google" id="ProtNLM"/>
    </source>
</evidence>
<name>A0A218ZB69_9HELO</name>
<proteinExistence type="predicted"/>
<dbReference type="InParanoid" id="A0A218ZB69"/>
<dbReference type="Proteomes" id="UP000242519">
    <property type="component" value="Unassembled WGS sequence"/>
</dbReference>
<dbReference type="STRING" id="503106.A0A218ZB69"/>
<keyword evidence="1" id="KW-0175">Coiled coil</keyword>
<comment type="caution">
    <text evidence="3">The sequence shown here is derived from an EMBL/GenBank/DDBJ whole genome shotgun (WGS) entry which is preliminary data.</text>
</comment>
<feature type="compositionally biased region" description="Low complexity" evidence="2">
    <location>
        <begin position="25"/>
        <end position="41"/>
    </location>
</feature>
<dbReference type="AlphaFoldDB" id="A0A218ZB69"/>
<feature type="coiled-coil region" evidence="1">
    <location>
        <begin position="298"/>
        <end position="329"/>
    </location>
</feature>
<reference evidence="3 4" key="1">
    <citation type="submission" date="2017-04" db="EMBL/GenBank/DDBJ databases">
        <title>Draft genome sequence of Marssonina coronaria NL1: causal agent of apple blotch.</title>
        <authorList>
            <person name="Cheng Q."/>
        </authorList>
    </citation>
    <scope>NUCLEOTIDE SEQUENCE [LARGE SCALE GENOMIC DNA]</scope>
    <source>
        <strain evidence="3 4">NL1</strain>
    </source>
</reference>
<feature type="compositionally biased region" description="Basic and acidic residues" evidence="2">
    <location>
        <begin position="47"/>
        <end position="56"/>
    </location>
</feature>